<accession>M5PW14</accession>
<feature type="domain" description="Magnetosome protein MamS/MamX" evidence="2">
    <location>
        <begin position="54"/>
        <end position="134"/>
    </location>
</feature>
<dbReference type="Pfam" id="PF26390">
    <property type="entry name" value="MamS_MamX"/>
    <property type="match status" value="1"/>
</dbReference>
<evidence type="ECO:0000256" key="1">
    <source>
        <dbReference type="SAM" id="SignalP"/>
    </source>
</evidence>
<comment type="caution">
    <text evidence="3">The sequence shown here is derived from an EMBL/GenBank/DDBJ whole genome shotgun (WGS) entry which is preliminary data.</text>
</comment>
<feature type="chain" id="PRO_5005689157" description="Magnetosome protein MamS/MamX domain-containing protein" evidence="1">
    <location>
        <begin position="31"/>
        <end position="166"/>
    </location>
</feature>
<organism evidence="3 4">
    <name type="scientific">Desulfocurvibacter africanus PCS</name>
    <dbReference type="NCBI Taxonomy" id="1262666"/>
    <lineage>
        <taxon>Bacteria</taxon>
        <taxon>Pseudomonadati</taxon>
        <taxon>Thermodesulfobacteriota</taxon>
        <taxon>Desulfovibrionia</taxon>
        <taxon>Desulfovibrionales</taxon>
        <taxon>Desulfovibrionaceae</taxon>
        <taxon>Desulfocurvibacter</taxon>
    </lineage>
</organism>
<protein>
    <recommendedName>
        <fullName evidence="2">Magnetosome protein MamS/MamX domain-containing protein</fullName>
    </recommendedName>
</protein>
<feature type="signal peptide" evidence="1">
    <location>
        <begin position="1"/>
        <end position="30"/>
    </location>
</feature>
<keyword evidence="1" id="KW-0732">Signal</keyword>
<evidence type="ECO:0000313" key="3">
    <source>
        <dbReference type="EMBL" id="EMG38497.1"/>
    </source>
</evidence>
<name>M5PW14_DESAF</name>
<dbReference type="EMBL" id="AOSV01000003">
    <property type="protein sequence ID" value="EMG38497.1"/>
    <property type="molecule type" value="Genomic_DNA"/>
</dbReference>
<reference evidence="3 4" key="1">
    <citation type="journal article" date="2013" name="Genome Announc.">
        <title>Draft Genome Sequence for Desulfovibrio africanus Strain PCS.</title>
        <authorList>
            <person name="Brown S.D."/>
            <person name="Utturkar S.M."/>
            <person name="Arkin A.P."/>
            <person name="Deutschbauer A.M."/>
            <person name="Elias D.A."/>
            <person name="Hazen T.C."/>
            <person name="Chakraborty R."/>
        </authorList>
    </citation>
    <scope>NUCLEOTIDE SEQUENCE [LARGE SCALE GENOMIC DNA]</scope>
    <source>
        <strain evidence="3 4">PCS</strain>
    </source>
</reference>
<dbReference type="InterPro" id="IPR058837">
    <property type="entry name" value="MamS_MamX_dom"/>
</dbReference>
<proteinExistence type="predicted"/>
<sequence length="166" mass="17967">MPAISRFSISLVSALLLALLVLAASASAPALEFAPAPGWEKGGAYDRHYNPAKHETLKGELLGYEKIRPLPDMSPGLAAKLRTRDGKTVIAHLGPETYVGFLPEVIHPGANLKLKGAFATIAGQSVFMASKVRNAEIFELKLRSTSHGAPYWDLDRAEMIEETLED</sequence>
<evidence type="ECO:0000259" key="2">
    <source>
        <dbReference type="Pfam" id="PF26390"/>
    </source>
</evidence>
<dbReference type="AlphaFoldDB" id="M5PW14"/>
<dbReference type="PATRIC" id="fig|1262666.3.peg.126"/>
<dbReference type="Proteomes" id="UP000011922">
    <property type="component" value="Unassembled WGS sequence"/>
</dbReference>
<dbReference type="RefSeq" id="WP_005982980.1">
    <property type="nucleotide sequence ID" value="NZ_AOSV01000003.1"/>
</dbReference>
<gene>
    <name evidence="3" type="ORF">PCS_00125</name>
</gene>
<evidence type="ECO:0000313" key="4">
    <source>
        <dbReference type="Proteomes" id="UP000011922"/>
    </source>
</evidence>